<dbReference type="InterPro" id="IPR008949">
    <property type="entry name" value="Isoprenoid_synthase_dom_sf"/>
</dbReference>
<dbReference type="Pfam" id="PF03936">
    <property type="entry name" value="Terpene_synth_C"/>
    <property type="match status" value="1"/>
</dbReference>
<evidence type="ECO:0000313" key="7">
    <source>
        <dbReference type="EMBL" id="RYQ95834.1"/>
    </source>
</evidence>
<dbReference type="InterPro" id="IPR044814">
    <property type="entry name" value="Terpene_cyclase_plant_C1"/>
</dbReference>
<dbReference type="GO" id="GO:0016102">
    <property type="term" value="P:diterpenoid biosynthetic process"/>
    <property type="evidence" value="ECO:0007669"/>
    <property type="project" value="InterPro"/>
</dbReference>
<evidence type="ECO:0000259" key="5">
    <source>
        <dbReference type="Pfam" id="PF01397"/>
    </source>
</evidence>
<proteinExistence type="predicted"/>
<dbReference type="FunFam" id="1.50.10.130:FF:000001">
    <property type="entry name" value="Isoprene synthase, chloroplastic"/>
    <property type="match status" value="1"/>
</dbReference>
<dbReference type="GO" id="GO:0000287">
    <property type="term" value="F:magnesium ion binding"/>
    <property type="evidence" value="ECO:0007669"/>
    <property type="project" value="InterPro"/>
</dbReference>
<dbReference type="InterPro" id="IPR034741">
    <property type="entry name" value="Terpene_cyclase-like_1_C"/>
</dbReference>
<dbReference type="Proteomes" id="UP000289738">
    <property type="component" value="Chromosome B08"/>
</dbReference>
<reference evidence="7 8" key="1">
    <citation type="submission" date="2019-01" db="EMBL/GenBank/DDBJ databases">
        <title>Sequencing of cultivated peanut Arachis hypogaea provides insights into genome evolution and oil improvement.</title>
        <authorList>
            <person name="Chen X."/>
        </authorList>
    </citation>
    <scope>NUCLEOTIDE SEQUENCE [LARGE SCALE GENOMIC DNA]</scope>
    <source>
        <strain evidence="8">cv. Fuhuasheng</strain>
        <tissue evidence="7">Leaves</tissue>
    </source>
</reference>
<evidence type="ECO:0000256" key="4">
    <source>
        <dbReference type="ARBA" id="ARBA00023239"/>
    </source>
</evidence>
<dbReference type="Gene3D" id="1.10.600.10">
    <property type="entry name" value="Farnesyl Diphosphate Synthase"/>
    <property type="match status" value="1"/>
</dbReference>
<keyword evidence="3" id="KW-0460">Magnesium</keyword>
<dbReference type="GO" id="GO:0010333">
    <property type="term" value="F:terpene synthase activity"/>
    <property type="evidence" value="ECO:0007669"/>
    <property type="project" value="InterPro"/>
</dbReference>
<dbReference type="EMBL" id="SDMP01000018">
    <property type="protein sequence ID" value="RYQ95834.1"/>
    <property type="molecule type" value="Genomic_DNA"/>
</dbReference>
<dbReference type="PANTHER" id="PTHR31225">
    <property type="entry name" value="OS04G0344100 PROTEIN-RELATED"/>
    <property type="match status" value="1"/>
</dbReference>
<dbReference type="STRING" id="3818.A0A444Y1N1"/>
<dbReference type="InterPro" id="IPR008930">
    <property type="entry name" value="Terpenoid_cyclase/PrenylTrfase"/>
</dbReference>
<dbReference type="SFLD" id="SFLDS00005">
    <property type="entry name" value="Isoprenoid_Synthase_Type_I"/>
    <property type="match status" value="1"/>
</dbReference>
<gene>
    <name evidence="7" type="ORF">Ahy_B08g091219</name>
</gene>
<evidence type="ECO:0000256" key="2">
    <source>
        <dbReference type="ARBA" id="ARBA00022723"/>
    </source>
</evidence>
<dbReference type="GO" id="GO:0009611">
    <property type="term" value="P:response to wounding"/>
    <property type="evidence" value="ECO:0007669"/>
    <property type="project" value="UniProtKB-ARBA"/>
</dbReference>
<dbReference type="AlphaFoldDB" id="A0A444Y1N1"/>
<sequence length="601" mass="70857">MALVHLSSLTLGFNKMLPFERNSSLIETRKRNIPSQIQCLPLNKASNNDNTTIFRRTANFQPSIWHYEYIQSLNTDYKEESYKEKIKVLREEVRMVLCKVEKMLDQLELIDVLQRLGIAYHFNNEIWNILNNIYYMDNSEKKSLHVTALEFRLLRQHGYNISTDVFLSFLDDMHNFKEYQSVDVQGMLALYEASFYSMEGEKILDEARDLTTKFLAEYLNQNECSYLSLLTEHALELPLHWRIPRWEARWFINTYKRRQNMNPTLLQLAKLDFNRLQSIYQEELKFTSSVPRKIAFYNITSIFLCLILFKMVEKLSFARDRLAENYIWTVGTNFEPDLGYSRKVITKINCFITVIDDIYDVHGTLEELELFTKAIDRWDSRTINDLPDYMKTCFLELHNFVTELALETLKKNGGYIAPYLKKVWTDLCKSYLVEAKWYHGKYKPSLEEYMENARISISAPVILTHVYFLIPHLFVEEEQVPLEEYSETVRLSATILRLANDLGTYKRENATGDVPKWIQCYMNETGASEVKAREHIKSLLCITWKKMNREAHNSSLTQRFVETAINLARMSLCMYQHGDGHTIQDPKTQSRIRSLIIQPIQ</sequence>
<dbReference type="InterPro" id="IPR005630">
    <property type="entry name" value="Terpene_synthase_metal-bd"/>
</dbReference>
<organism evidence="7 8">
    <name type="scientific">Arachis hypogaea</name>
    <name type="common">Peanut</name>
    <dbReference type="NCBI Taxonomy" id="3818"/>
    <lineage>
        <taxon>Eukaryota</taxon>
        <taxon>Viridiplantae</taxon>
        <taxon>Streptophyta</taxon>
        <taxon>Embryophyta</taxon>
        <taxon>Tracheophyta</taxon>
        <taxon>Spermatophyta</taxon>
        <taxon>Magnoliopsida</taxon>
        <taxon>eudicotyledons</taxon>
        <taxon>Gunneridae</taxon>
        <taxon>Pentapetalae</taxon>
        <taxon>rosids</taxon>
        <taxon>fabids</taxon>
        <taxon>Fabales</taxon>
        <taxon>Fabaceae</taxon>
        <taxon>Papilionoideae</taxon>
        <taxon>50 kb inversion clade</taxon>
        <taxon>dalbergioids sensu lato</taxon>
        <taxon>Dalbergieae</taxon>
        <taxon>Pterocarpus clade</taxon>
        <taxon>Arachis</taxon>
    </lineage>
</organism>
<keyword evidence="2" id="KW-0479">Metal-binding</keyword>
<keyword evidence="4" id="KW-0456">Lyase</keyword>
<protein>
    <submittedName>
        <fullName evidence="7">Uncharacterized protein</fullName>
    </submittedName>
</protein>
<dbReference type="InterPro" id="IPR036965">
    <property type="entry name" value="Terpene_synth_N_sf"/>
</dbReference>
<dbReference type="Gene3D" id="1.50.10.130">
    <property type="entry name" value="Terpene synthase, N-terminal domain"/>
    <property type="match status" value="1"/>
</dbReference>
<dbReference type="Pfam" id="PF01397">
    <property type="entry name" value="Terpene_synth"/>
    <property type="match status" value="1"/>
</dbReference>
<accession>A0A444Y1N1</accession>
<comment type="caution">
    <text evidence="7">The sequence shown here is derived from an EMBL/GenBank/DDBJ whole genome shotgun (WGS) entry which is preliminary data.</text>
</comment>
<evidence type="ECO:0000313" key="8">
    <source>
        <dbReference type="Proteomes" id="UP000289738"/>
    </source>
</evidence>
<dbReference type="PANTHER" id="PTHR31225:SF244">
    <property type="entry name" value="1,8-CINEOLE SYNTHASE 1, CHLOROPLASTIC-RELATED"/>
    <property type="match status" value="1"/>
</dbReference>
<dbReference type="InterPro" id="IPR050148">
    <property type="entry name" value="Terpene_synthase-like"/>
</dbReference>
<dbReference type="SUPFAM" id="SSF48576">
    <property type="entry name" value="Terpenoid synthases"/>
    <property type="match status" value="1"/>
</dbReference>
<feature type="domain" description="Terpene synthase metal-binding" evidence="6">
    <location>
        <begin position="311"/>
        <end position="546"/>
    </location>
</feature>
<feature type="domain" description="Terpene synthase N-terminal" evidence="5">
    <location>
        <begin position="64"/>
        <end position="233"/>
    </location>
</feature>
<dbReference type="FunFam" id="1.10.600.10:FF:000007">
    <property type="entry name" value="Isoprene synthase, chloroplastic"/>
    <property type="match status" value="1"/>
</dbReference>
<dbReference type="GO" id="GO:0080027">
    <property type="term" value="P:response to herbivore"/>
    <property type="evidence" value="ECO:0007669"/>
    <property type="project" value="UniProtKB-ARBA"/>
</dbReference>
<comment type="cofactor">
    <cofactor evidence="1">
        <name>Mg(2+)</name>
        <dbReference type="ChEBI" id="CHEBI:18420"/>
    </cofactor>
</comment>
<dbReference type="InterPro" id="IPR001906">
    <property type="entry name" value="Terpene_synth_N"/>
</dbReference>
<keyword evidence="8" id="KW-1185">Reference proteome</keyword>
<name>A0A444Y1N1_ARAHY</name>
<evidence type="ECO:0000256" key="1">
    <source>
        <dbReference type="ARBA" id="ARBA00001946"/>
    </source>
</evidence>
<evidence type="ECO:0000256" key="3">
    <source>
        <dbReference type="ARBA" id="ARBA00022842"/>
    </source>
</evidence>
<dbReference type="CDD" id="cd00684">
    <property type="entry name" value="Terpene_cyclase_plant_C1"/>
    <property type="match status" value="1"/>
</dbReference>
<dbReference type="SUPFAM" id="SSF48239">
    <property type="entry name" value="Terpenoid cyclases/Protein prenyltransferases"/>
    <property type="match status" value="1"/>
</dbReference>
<dbReference type="SFLD" id="SFLDG01019">
    <property type="entry name" value="Terpene_Cyclase_Like_1_C_Termi"/>
    <property type="match status" value="1"/>
</dbReference>
<evidence type="ECO:0000259" key="6">
    <source>
        <dbReference type="Pfam" id="PF03936"/>
    </source>
</evidence>